<evidence type="ECO:0000313" key="3">
    <source>
        <dbReference type="EMBL" id="MBB0244241.1"/>
    </source>
</evidence>
<evidence type="ECO:0000259" key="2">
    <source>
        <dbReference type="Pfam" id="PF07510"/>
    </source>
</evidence>
<dbReference type="Proteomes" id="UP000538929">
    <property type="component" value="Unassembled WGS sequence"/>
</dbReference>
<proteinExistence type="predicted"/>
<dbReference type="RefSeq" id="WP_182605892.1">
    <property type="nucleotide sequence ID" value="NZ_VKHT01000199.1"/>
</dbReference>
<gene>
    <name evidence="3" type="ORF">FNQ90_09015</name>
</gene>
<sequence>MNDTLGRGTGETTGTEGPAGRSGRRRAGTGRRGAVLAGALVIALGAALTGCSDEFREAVDEALNESPPAEGGTGGSGDGSVSDRLPGIPTVEEGKRQLSELTVAEPGSMAGYSREAFPHWITVDGCTTRQTVLERDGTDVVTDDRCQPTSGEWFSPFDNVTLTEARDVDIDHMVPLANAWRSGADSWTDEQRREFANDLENPQLIAVSASSNRSKGDQAPGDWEPVEEYWCEYGLAWTATKHAWDLTVTEDEHATLTEMLDTCAG</sequence>
<evidence type="ECO:0000313" key="4">
    <source>
        <dbReference type="Proteomes" id="UP000538929"/>
    </source>
</evidence>
<dbReference type="PANTHER" id="PTHR24094">
    <property type="entry name" value="SECRETED PROTEIN"/>
    <property type="match status" value="1"/>
</dbReference>
<keyword evidence="4" id="KW-1185">Reference proteome</keyword>
<name>A0A7W3Y1D1_9ACTN</name>
<feature type="domain" description="GmrSD restriction endonucleases C-terminal" evidence="2">
    <location>
        <begin position="163"/>
        <end position="258"/>
    </location>
</feature>
<protein>
    <submittedName>
        <fullName evidence="3">DUF1524 domain-containing protein</fullName>
    </submittedName>
</protein>
<feature type="region of interest" description="Disordered" evidence="1">
    <location>
        <begin position="1"/>
        <end position="30"/>
    </location>
</feature>
<dbReference type="AlphaFoldDB" id="A0A7W3Y1D1"/>
<dbReference type="EMBL" id="VKHT01000199">
    <property type="protein sequence ID" value="MBB0244241.1"/>
    <property type="molecule type" value="Genomic_DNA"/>
</dbReference>
<comment type="caution">
    <text evidence="3">The sequence shown here is derived from an EMBL/GenBank/DDBJ whole genome shotgun (WGS) entry which is preliminary data.</text>
</comment>
<organism evidence="3 4">
    <name type="scientific">Streptomyces alkaliphilus</name>
    <dbReference type="NCBI Taxonomy" id="1472722"/>
    <lineage>
        <taxon>Bacteria</taxon>
        <taxon>Bacillati</taxon>
        <taxon>Actinomycetota</taxon>
        <taxon>Actinomycetes</taxon>
        <taxon>Kitasatosporales</taxon>
        <taxon>Streptomycetaceae</taxon>
        <taxon>Streptomyces</taxon>
    </lineage>
</organism>
<accession>A0A7W3Y1D1</accession>
<feature type="compositionally biased region" description="Low complexity" evidence="1">
    <location>
        <begin position="1"/>
        <end position="21"/>
    </location>
</feature>
<dbReference type="Pfam" id="PF07510">
    <property type="entry name" value="GmrSD_C"/>
    <property type="match status" value="1"/>
</dbReference>
<feature type="region of interest" description="Disordered" evidence="1">
    <location>
        <begin position="63"/>
        <end position="93"/>
    </location>
</feature>
<reference evidence="4" key="1">
    <citation type="submission" date="2019-10" db="EMBL/GenBank/DDBJ databases">
        <title>Streptomyces sp. nov., a novel actinobacterium isolated from alkaline environment.</title>
        <authorList>
            <person name="Golinska P."/>
        </authorList>
    </citation>
    <scope>NUCLEOTIDE SEQUENCE [LARGE SCALE GENOMIC DNA]</scope>
    <source>
        <strain evidence="4">DSM 42118</strain>
    </source>
</reference>
<dbReference type="InterPro" id="IPR011089">
    <property type="entry name" value="GmrSD_C"/>
</dbReference>
<evidence type="ECO:0000256" key="1">
    <source>
        <dbReference type="SAM" id="MobiDB-lite"/>
    </source>
</evidence>
<dbReference type="PANTHER" id="PTHR24094:SF15">
    <property type="entry name" value="AMP-DEPENDENT SYNTHETASE_LIGASE DOMAIN-CONTAINING PROTEIN-RELATED"/>
    <property type="match status" value="1"/>
</dbReference>